<dbReference type="SUPFAM" id="SSF54427">
    <property type="entry name" value="NTF2-like"/>
    <property type="match status" value="1"/>
</dbReference>
<dbReference type="RefSeq" id="WP_203914116.1">
    <property type="nucleotide sequence ID" value="NZ_BONY01000093.1"/>
</dbReference>
<comment type="caution">
    <text evidence="2">The sequence shown here is derived from an EMBL/GenBank/DDBJ whole genome shotgun (WGS) entry which is preliminary data.</text>
</comment>
<evidence type="ECO:0000313" key="3">
    <source>
        <dbReference type="Proteomes" id="UP000612899"/>
    </source>
</evidence>
<dbReference type="AlphaFoldDB" id="A0A8J3QIN3"/>
<dbReference type="InterPro" id="IPR032710">
    <property type="entry name" value="NTF2-like_dom_sf"/>
</dbReference>
<accession>A0A8J3QIN3</accession>
<organism evidence="2 3">
    <name type="scientific">Rhizocola hellebori</name>
    <dbReference type="NCBI Taxonomy" id="1392758"/>
    <lineage>
        <taxon>Bacteria</taxon>
        <taxon>Bacillati</taxon>
        <taxon>Actinomycetota</taxon>
        <taxon>Actinomycetes</taxon>
        <taxon>Micromonosporales</taxon>
        <taxon>Micromonosporaceae</taxon>
        <taxon>Rhizocola</taxon>
    </lineage>
</organism>
<dbReference type="InterPro" id="IPR037401">
    <property type="entry name" value="SnoaL-like"/>
</dbReference>
<name>A0A8J3QIN3_9ACTN</name>
<keyword evidence="3" id="KW-1185">Reference proteome</keyword>
<dbReference type="Gene3D" id="3.10.450.50">
    <property type="match status" value="1"/>
</dbReference>
<dbReference type="Pfam" id="PF13577">
    <property type="entry name" value="SnoaL_4"/>
    <property type="match status" value="1"/>
</dbReference>
<protein>
    <recommendedName>
        <fullName evidence="1">SnoaL-like domain-containing protein</fullName>
    </recommendedName>
</protein>
<reference evidence="2" key="1">
    <citation type="submission" date="2021-01" db="EMBL/GenBank/DDBJ databases">
        <title>Whole genome shotgun sequence of Rhizocola hellebori NBRC 109834.</title>
        <authorList>
            <person name="Komaki H."/>
            <person name="Tamura T."/>
        </authorList>
    </citation>
    <scope>NUCLEOTIDE SEQUENCE</scope>
    <source>
        <strain evidence="2">NBRC 109834</strain>
    </source>
</reference>
<gene>
    <name evidence="2" type="ORF">Rhe02_84670</name>
</gene>
<proteinExistence type="predicted"/>
<dbReference type="EMBL" id="BONY01000093">
    <property type="protein sequence ID" value="GIH10400.1"/>
    <property type="molecule type" value="Genomic_DNA"/>
</dbReference>
<dbReference type="Proteomes" id="UP000612899">
    <property type="component" value="Unassembled WGS sequence"/>
</dbReference>
<sequence>MSATIELADRVEIAELFARLARLLDDGRIYDINTVYADDVVVRSPRAELHGIEEVLAFLRTSKVEGEHTQHVNSDVLVTVDGDQVRASASQLVHYFRAGEAPHRSSGLRLAYRVVKTPAGWRFREGQLTLAWSKTSP</sequence>
<evidence type="ECO:0000313" key="2">
    <source>
        <dbReference type="EMBL" id="GIH10400.1"/>
    </source>
</evidence>
<evidence type="ECO:0000259" key="1">
    <source>
        <dbReference type="Pfam" id="PF13577"/>
    </source>
</evidence>
<feature type="domain" description="SnoaL-like" evidence="1">
    <location>
        <begin position="6"/>
        <end position="125"/>
    </location>
</feature>